<evidence type="ECO:0000313" key="2">
    <source>
        <dbReference type="EMBL" id="KAK5949268.1"/>
    </source>
</evidence>
<organism evidence="2 3">
    <name type="scientific">Knufia fluminis</name>
    <dbReference type="NCBI Taxonomy" id="191047"/>
    <lineage>
        <taxon>Eukaryota</taxon>
        <taxon>Fungi</taxon>
        <taxon>Dikarya</taxon>
        <taxon>Ascomycota</taxon>
        <taxon>Pezizomycotina</taxon>
        <taxon>Eurotiomycetes</taxon>
        <taxon>Chaetothyriomycetidae</taxon>
        <taxon>Chaetothyriales</taxon>
        <taxon>Trichomeriaceae</taxon>
        <taxon>Knufia</taxon>
    </lineage>
</organism>
<accession>A0AAN8EE18</accession>
<feature type="region of interest" description="Disordered" evidence="1">
    <location>
        <begin position="358"/>
        <end position="379"/>
    </location>
</feature>
<dbReference type="PANTHER" id="PTHR42037">
    <property type="match status" value="1"/>
</dbReference>
<dbReference type="PANTHER" id="PTHR42037:SF1">
    <property type="match status" value="1"/>
</dbReference>
<comment type="caution">
    <text evidence="2">The sequence shown here is derived from an EMBL/GenBank/DDBJ whole genome shotgun (WGS) entry which is preliminary data.</text>
</comment>
<protein>
    <submittedName>
        <fullName evidence="2">Uncharacterized protein</fullName>
    </submittedName>
</protein>
<dbReference type="Proteomes" id="UP001316803">
    <property type="component" value="Unassembled WGS sequence"/>
</dbReference>
<dbReference type="EMBL" id="JAKLMC020000037">
    <property type="protein sequence ID" value="KAK5949268.1"/>
    <property type="molecule type" value="Genomic_DNA"/>
</dbReference>
<keyword evidence="3" id="KW-1185">Reference proteome</keyword>
<dbReference type="AlphaFoldDB" id="A0AAN8EE18"/>
<evidence type="ECO:0000313" key="3">
    <source>
        <dbReference type="Proteomes" id="UP001316803"/>
    </source>
</evidence>
<name>A0AAN8EE18_9EURO</name>
<proteinExistence type="predicted"/>
<sequence length="379" mass="42382">MNVDSASFLPATASSTHAMHILLELAVLLNLINPGKLLESRSSSSDDGSRLQMSPWRRFLDEFAWLGDTRKGGESVTAVAGLVTSGRPILLFASNHGVKPSVHAHLRLVLELLRSLTASDIENRSKIQRQILEASVRASHDKVQNYSIRLMKAAAYVTTYSTMSTLEVDAPLRLVLADMKNLTKDHLTLCDWAYDFTKSGNLIILDQKCNIRPKVPAFHRVRHYIGRLGAWHRASRVLTKIAFESPELIAGLTLEVIPLRPLLCRPPQVDRDALQHLMADLQLELDAEQVLKKLQALYDTARGSDKEKPINIEIAFWERLVDPTMKPMVHAEVLIAEYIFDSNLCFLRDDSFSLKKKRRDRGGGAHYIGSGAVTEEAEG</sequence>
<reference evidence="2 3" key="1">
    <citation type="submission" date="2022-12" db="EMBL/GenBank/DDBJ databases">
        <title>Genomic features and morphological characterization of a novel Knufia sp. strain isolated from spacecraft assembly facility.</title>
        <authorList>
            <person name="Teixeira M."/>
            <person name="Chander A.M."/>
            <person name="Stajich J.E."/>
            <person name="Venkateswaran K."/>
        </authorList>
    </citation>
    <scope>NUCLEOTIDE SEQUENCE [LARGE SCALE GENOMIC DNA]</scope>
    <source>
        <strain evidence="2 3">FJI-L2-BK-P2</strain>
    </source>
</reference>
<gene>
    <name evidence="2" type="ORF">OHC33_009621</name>
</gene>
<evidence type="ECO:0000256" key="1">
    <source>
        <dbReference type="SAM" id="MobiDB-lite"/>
    </source>
</evidence>